<evidence type="ECO:0000313" key="2">
    <source>
        <dbReference type="Proteomes" id="UP000294292"/>
    </source>
</evidence>
<dbReference type="Proteomes" id="UP000294292">
    <property type="component" value="Chromosome"/>
</dbReference>
<reference evidence="1 2" key="1">
    <citation type="submission" date="2019-03" db="EMBL/GenBank/DDBJ databases">
        <title>Complete genome sequence of Paenisporosarcina antarctica CGMCC 1.6503T.</title>
        <authorList>
            <person name="Rong J.-C."/>
            <person name="Chi N.-Y."/>
            <person name="Zhang Q.-F."/>
        </authorList>
    </citation>
    <scope>NUCLEOTIDE SEQUENCE [LARGE SCALE GENOMIC DNA]</scope>
    <source>
        <strain evidence="1 2">CGMCC 1.6503</strain>
    </source>
</reference>
<accession>A0A4P7A1Q2</accession>
<sequence length="122" mass="14311">MNKVEFKKSFDIGYEEIVFSANNDETKIRIKNNYSVPSSMVSSSIVKISGKLYEEKKWGFIFSELIEIESDINEMVNIELGRIMVDEEFFEEEEFLNHLIFQATNKIRNSDYFTVLKKMTAV</sequence>
<dbReference type="OrthoDB" id="2452307at2"/>
<dbReference type="EMBL" id="CP038015">
    <property type="protein sequence ID" value="QBP42747.1"/>
    <property type="molecule type" value="Genomic_DNA"/>
</dbReference>
<keyword evidence="2" id="KW-1185">Reference proteome</keyword>
<proteinExistence type="predicted"/>
<protein>
    <submittedName>
        <fullName evidence="1">Uncharacterized protein</fullName>
    </submittedName>
</protein>
<evidence type="ECO:0000313" key="1">
    <source>
        <dbReference type="EMBL" id="QBP42747.1"/>
    </source>
</evidence>
<dbReference type="AlphaFoldDB" id="A0A4P7A1Q2"/>
<name>A0A4P7A1Q2_9BACL</name>
<dbReference type="KEGG" id="panc:E2636_17090"/>
<organism evidence="1 2">
    <name type="scientific">Paenisporosarcina antarctica</name>
    <dbReference type="NCBI Taxonomy" id="417367"/>
    <lineage>
        <taxon>Bacteria</taxon>
        <taxon>Bacillati</taxon>
        <taxon>Bacillota</taxon>
        <taxon>Bacilli</taxon>
        <taxon>Bacillales</taxon>
        <taxon>Caryophanaceae</taxon>
        <taxon>Paenisporosarcina</taxon>
    </lineage>
</organism>
<dbReference type="RefSeq" id="WP_134211417.1">
    <property type="nucleotide sequence ID" value="NZ_CP038015.1"/>
</dbReference>
<gene>
    <name evidence="1" type="ORF">E2636_17090</name>
</gene>